<reference evidence="2 3" key="1">
    <citation type="submission" date="2019-11" db="EMBL/GenBank/DDBJ databases">
        <title>Whole genome sequence of Oryza granulata.</title>
        <authorList>
            <person name="Li W."/>
        </authorList>
    </citation>
    <scope>NUCLEOTIDE SEQUENCE [LARGE SCALE GENOMIC DNA]</scope>
    <source>
        <strain evidence="3">cv. Menghai</strain>
        <tissue evidence="2">Leaf</tissue>
    </source>
</reference>
<dbReference type="EMBL" id="SPHZ02000005">
    <property type="protein sequence ID" value="KAF0920797.1"/>
    <property type="molecule type" value="Genomic_DNA"/>
</dbReference>
<comment type="caution">
    <text evidence="2">The sequence shown here is derived from an EMBL/GenBank/DDBJ whole genome shotgun (WGS) entry which is preliminary data.</text>
</comment>
<feature type="compositionally biased region" description="Basic and acidic residues" evidence="1">
    <location>
        <begin position="14"/>
        <end position="29"/>
    </location>
</feature>
<feature type="region of interest" description="Disordered" evidence="1">
    <location>
        <begin position="1"/>
        <end position="65"/>
    </location>
</feature>
<name>A0A6G1E7V9_9ORYZ</name>
<gene>
    <name evidence="2" type="ORF">E2562_037214</name>
</gene>
<protein>
    <submittedName>
        <fullName evidence="2">Uncharacterized protein</fullName>
    </submittedName>
</protein>
<evidence type="ECO:0000313" key="2">
    <source>
        <dbReference type="EMBL" id="KAF0920797.1"/>
    </source>
</evidence>
<proteinExistence type="predicted"/>
<sequence>MASGGRIRGSAGTSEDRGWWSLAPEHEPLGRPIECPDPPPTPLDSLLPPLTSSERPAVGGGMRSDGNGVIATLIAGELHG</sequence>
<evidence type="ECO:0000256" key="1">
    <source>
        <dbReference type="SAM" id="MobiDB-lite"/>
    </source>
</evidence>
<dbReference type="Proteomes" id="UP000479710">
    <property type="component" value="Unassembled WGS sequence"/>
</dbReference>
<organism evidence="2 3">
    <name type="scientific">Oryza meyeriana var. granulata</name>
    <dbReference type="NCBI Taxonomy" id="110450"/>
    <lineage>
        <taxon>Eukaryota</taxon>
        <taxon>Viridiplantae</taxon>
        <taxon>Streptophyta</taxon>
        <taxon>Embryophyta</taxon>
        <taxon>Tracheophyta</taxon>
        <taxon>Spermatophyta</taxon>
        <taxon>Magnoliopsida</taxon>
        <taxon>Liliopsida</taxon>
        <taxon>Poales</taxon>
        <taxon>Poaceae</taxon>
        <taxon>BOP clade</taxon>
        <taxon>Oryzoideae</taxon>
        <taxon>Oryzeae</taxon>
        <taxon>Oryzinae</taxon>
        <taxon>Oryza</taxon>
        <taxon>Oryza meyeriana</taxon>
    </lineage>
</organism>
<dbReference type="AlphaFoldDB" id="A0A6G1E7V9"/>
<evidence type="ECO:0000313" key="3">
    <source>
        <dbReference type="Proteomes" id="UP000479710"/>
    </source>
</evidence>
<accession>A0A6G1E7V9</accession>
<keyword evidence="3" id="KW-1185">Reference proteome</keyword>
<feature type="compositionally biased region" description="Low complexity" evidence="1">
    <location>
        <begin position="43"/>
        <end position="53"/>
    </location>
</feature>